<dbReference type="STRING" id="1797714.A3D04_00645"/>
<name>A0A1F5G8X7_9BACT</name>
<reference evidence="2 3" key="1">
    <citation type="journal article" date="2016" name="Nat. Commun.">
        <title>Thousands of microbial genomes shed light on interconnected biogeochemical processes in an aquifer system.</title>
        <authorList>
            <person name="Anantharaman K."/>
            <person name="Brown C.T."/>
            <person name="Hug L.A."/>
            <person name="Sharon I."/>
            <person name="Castelle C.J."/>
            <person name="Probst A.J."/>
            <person name="Thomas B.C."/>
            <person name="Singh A."/>
            <person name="Wilkins M.J."/>
            <person name="Karaoz U."/>
            <person name="Brodie E.L."/>
            <person name="Williams K.H."/>
            <person name="Hubbard S.S."/>
            <person name="Banfield J.F."/>
        </authorList>
    </citation>
    <scope>NUCLEOTIDE SEQUENCE [LARGE SCALE GENOMIC DNA]</scope>
</reference>
<gene>
    <name evidence="2" type="ORF">A3D04_00645</name>
</gene>
<dbReference type="Proteomes" id="UP000177369">
    <property type="component" value="Unassembled WGS sequence"/>
</dbReference>
<protein>
    <submittedName>
        <fullName evidence="2">Uncharacterized protein</fullName>
    </submittedName>
</protein>
<proteinExistence type="predicted"/>
<evidence type="ECO:0000256" key="1">
    <source>
        <dbReference type="SAM" id="MobiDB-lite"/>
    </source>
</evidence>
<sequence length="61" mass="6507">MSVEQDGAGAVKTADSHFCNSGEKPVNAGIQKQVGAGGPRDMSQAERVIRNKRPLKLIDWG</sequence>
<evidence type="ECO:0000313" key="2">
    <source>
        <dbReference type="EMBL" id="OGD88274.1"/>
    </source>
</evidence>
<dbReference type="EMBL" id="MFBD01000033">
    <property type="protein sequence ID" value="OGD88274.1"/>
    <property type="molecule type" value="Genomic_DNA"/>
</dbReference>
<evidence type="ECO:0000313" key="3">
    <source>
        <dbReference type="Proteomes" id="UP000177369"/>
    </source>
</evidence>
<accession>A0A1F5G8X7</accession>
<feature type="region of interest" description="Disordered" evidence="1">
    <location>
        <begin position="1"/>
        <end position="46"/>
    </location>
</feature>
<comment type="caution">
    <text evidence="2">The sequence shown here is derived from an EMBL/GenBank/DDBJ whole genome shotgun (WGS) entry which is preliminary data.</text>
</comment>
<organism evidence="2 3">
    <name type="scientific">Candidatus Curtissbacteria bacterium RIFCSPHIGHO2_02_FULL_40_16b</name>
    <dbReference type="NCBI Taxonomy" id="1797714"/>
    <lineage>
        <taxon>Bacteria</taxon>
        <taxon>Candidatus Curtissiibacteriota</taxon>
    </lineage>
</organism>
<dbReference type="AlphaFoldDB" id="A0A1F5G8X7"/>